<evidence type="ECO:0000259" key="1">
    <source>
        <dbReference type="Pfam" id="PF02036"/>
    </source>
</evidence>
<keyword evidence="3" id="KW-1185">Reference proteome</keyword>
<dbReference type="AlphaFoldDB" id="A0A2U2IZD9"/>
<dbReference type="RefSeq" id="WP_109269592.1">
    <property type="nucleotide sequence ID" value="NZ_QFFF01000001.1"/>
</dbReference>
<accession>A0A2U2IZD9</accession>
<dbReference type="PANTHER" id="PTHR10094:SF25">
    <property type="entry name" value="SCP2 STEROL-BINDING DOMAIN-CONTAINING PROTEIN 1"/>
    <property type="match status" value="1"/>
</dbReference>
<dbReference type="Proteomes" id="UP000245916">
    <property type="component" value="Unassembled WGS sequence"/>
</dbReference>
<dbReference type="EMBL" id="QFFF01000001">
    <property type="protein sequence ID" value="PWG01452.1"/>
    <property type="molecule type" value="Genomic_DNA"/>
</dbReference>
<dbReference type="Gene3D" id="3.30.1050.10">
    <property type="entry name" value="SCP2 sterol-binding domain"/>
    <property type="match status" value="1"/>
</dbReference>
<gene>
    <name evidence="2" type="ORF">DF286_00135</name>
</gene>
<dbReference type="InterPro" id="IPR003033">
    <property type="entry name" value="SCP2_sterol-bd_dom"/>
</dbReference>
<dbReference type="OrthoDB" id="9809312at2"/>
<feature type="domain" description="SCP2" evidence="1">
    <location>
        <begin position="25"/>
        <end position="95"/>
    </location>
</feature>
<name>A0A2U2IZD9_9SPHN</name>
<evidence type="ECO:0000313" key="3">
    <source>
        <dbReference type="Proteomes" id="UP000245916"/>
    </source>
</evidence>
<dbReference type="Pfam" id="PF02036">
    <property type="entry name" value="SCP2"/>
    <property type="match status" value="1"/>
</dbReference>
<evidence type="ECO:0000313" key="2">
    <source>
        <dbReference type="EMBL" id="PWG01452.1"/>
    </source>
</evidence>
<sequence>MTKTDLVAKMGEHNAFVPGKRIKLDFGGSEGAIMLDGVANAVTEEDGAADTTIKISWADWEALTKGQLDAMTAFMQGKLKVEGDMSNAMQLQGVLTKLKA</sequence>
<dbReference type="GO" id="GO:0005829">
    <property type="term" value="C:cytosol"/>
    <property type="evidence" value="ECO:0007669"/>
    <property type="project" value="TreeGrafter"/>
</dbReference>
<comment type="caution">
    <text evidence="2">The sequence shown here is derived from an EMBL/GenBank/DDBJ whole genome shotgun (WGS) entry which is preliminary data.</text>
</comment>
<reference evidence="2 3" key="1">
    <citation type="submission" date="2018-05" db="EMBL/GenBank/DDBJ databases">
        <title>Genome of Sphingosinicella humi QZX222.</title>
        <authorList>
            <person name="Qiao Z."/>
            <person name="Wang G."/>
        </authorList>
    </citation>
    <scope>NUCLEOTIDE SEQUENCE [LARGE SCALE GENOMIC DNA]</scope>
    <source>
        <strain evidence="2 3">QZX222</strain>
    </source>
</reference>
<organism evidence="2 3">
    <name type="scientific">Allosphingosinicella humi</name>
    <dbReference type="NCBI Taxonomy" id="2068657"/>
    <lineage>
        <taxon>Bacteria</taxon>
        <taxon>Pseudomonadati</taxon>
        <taxon>Pseudomonadota</taxon>
        <taxon>Alphaproteobacteria</taxon>
        <taxon>Sphingomonadales</taxon>
        <taxon>Sphingomonadaceae</taxon>
        <taxon>Allosphingosinicella</taxon>
    </lineage>
</organism>
<protein>
    <submittedName>
        <fullName evidence="2">Sterol-binding protein</fullName>
    </submittedName>
</protein>
<dbReference type="SUPFAM" id="SSF55718">
    <property type="entry name" value="SCP-like"/>
    <property type="match status" value="1"/>
</dbReference>
<proteinExistence type="predicted"/>
<dbReference type="InterPro" id="IPR036527">
    <property type="entry name" value="SCP2_sterol-bd_dom_sf"/>
</dbReference>
<dbReference type="PANTHER" id="PTHR10094">
    <property type="entry name" value="STEROL CARRIER PROTEIN 2 SCP-2 FAMILY PROTEIN"/>
    <property type="match status" value="1"/>
</dbReference>